<dbReference type="EMBL" id="MK903280">
    <property type="protein sequence ID" value="QEG09732.1"/>
    <property type="molecule type" value="Genomic_DNA"/>
</dbReference>
<reference evidence="2" key="1">
    <citation type="submission" date="2019-05" db="EMBL/GenBank/DDBJ databases">
        <title>The Complete Genome of Stenotrophomonas maltophilia Podophage Ponderosa.</title>
        <authorList>
            <person name="Marquez A."/>
            <person name="Newkirk H."/>
            <person name="Moreland R."/>
            <person name="Gonzalez C."/>
            <person name="Liu M."/>
            <person name="Ramsey J."/>
        </authorList>
    </citation>
    <scope>NUCLEOTIDE SEQUENCE [LARGE SCALE GENOMIC DNA]</scope>
</reference>
<gene>
    <name evidence="1" type="ORF">CPT_Ponderosa_015</name>
</gene>
<evidence type="ECO:0000313" key="2">
    <source>
        <dbReference type="Proteomes" id="UP000325277"/>
    </source>
</evidence>
<name>A0A5B9NB69_9CAUD</name>
<dbReference type="Proteomes" id="UP000325277">
    <property type="component" value="Segment"/>
</dbReference>
<accession>A0A5B9NB69</accession>
<organism evidence="1 2">
    <name type="scientific">Stenotrophomonas phage Ponderosa</name>
    <dbReference type="NCBI Taxonomy" id="2591103"/>
    <lineage>
        <taxon>Viruses</taxon>
        <taxon>Duplodnaviria</taxon>
        <taxon>Heunggongvirae</taxon>
        <taxon>Uroviricota</taxon>
        <taxon>Caudoviricetes</taxon>
        <taxon>Autographivirales</taxon>
        <taxon>Autonotataviridae</taxon>
        <taxon>Gujervirinae</taxon>
        <taxon>Ponderosavirus</taxon>
        <taxon>Ponderosavirus ponderosa</taxon>
    </lineage>
</organism>
<proteinExistence type="predicted"/>
<sequence length="90" mass="9568">MHTVSRSCLANPGALVCIAVRLPHLTGDTTMFFVNYNVAIVSATGRVIPKDNAIYTDAATIKQIKLDIAGRENVSPEAVVVSEVSRKAVA</sequence>
<protein>
    <submittedName>
        <fullName evidence="1">Uncharacterized protein</fullName>
    </submittedName>
</protein>
<evidence type="ECO:0000313" key="1">
    <source>
        <dbReference type="EMBL" id="QEG09732.1"/>
    </source>
</evidence>
<keyword evidence="2" id="KW-1185">Reference proteome</keyword>